<reference evidence="5 6" key="1">
    <citation type="submission" date="2024-08" db="EMBL/GenBank/DDBJ databases">
        <authorList>
            <person name="Lu H."/>
        </authorList>
    </citation>
    <scope>NUCLEOTIDE SEQUENCE [LARGE SCALE GENOMIC DNA]</scope>
    <source>
        <strain evidence="5 6">BYS87W</strain>
    </source>
</reference>
<dbReference type="PROSITE" id="PS50111">
    <property type="entry name" value="CHEMOTAXIS_TRANSDUC_2"/>
    <property type="match status" value="1"/>
</dbReference>
<comment type="similarity">
    <text evidence="2">Belongs to the methyl-accepting chemotaxis (MCP) protein family.</text>
</comment>
<evidence type="ECO:0000313" key="5">
    <source>
        <dbReference type="EMBL" id="MFG6468036.1"/>
    </source>
</evidence>
<dbReference type="InterPro" id="IPR051310">
    <property type="entry name" value="MCP_chemotaxis"/>
</dbReference>
<sequence>MTVARRLTLAFGSIAALIVAFAAVAWLQLRDVQSAVSQVVDDRYPKIDTSRDIYDAVNLQARMLRNAVLAGVAGQSADAAEFLSRMDRSVAENTQRMEKLKAMLNTPQGQQLFNAMAASRTAYGTARNEAARLIREGQWDAANKYVLGEVRAQQQVFFGAIEKMVHFQEGLMATNAEAAKAQVSRTIGATLTVAAGVLALSLLAAVLITRSLLNELGGEPAQARDEAQRISRGDLTGSIPVRAGDAHSLFAALQAMHQSFADTVARVRQSSESVATASAQIALGNQDLSQRTEQQASALQETAATMEQLNTTVRNNAENAAHANELAQGASAVAAQGGQVVGEVVAMMQNISQSSGKISDIIGVIDGIAFQTNILALNAAVEAARAGEQGRGFAVVAGEVRTLAQRCADAAKEIKTLISRSVEQVERGSTLVDQAGKTMGDIVQAIQQVGAIVAEISTASAQQSSGISQVGDAVGQMDRVTQQNAALVEESAAAAESLKGQVQQLVEAVAVFKTGDAVA</sequence>
<keyword evidence="3" id="KW-0807">Transducer</keyword>
<keyword evidence="6" id="KW-1185">Reference proteome</keyword>
<comment type="caution">
    <text evidence="5">The sequence shown here is derived from an EMBL/GenBank/DDBJ whole genome shotgun (WGS) entry which is preliminary data.</text>
</comment>
<dbReference type="PANTHER" id="PTHR43531">
    <property type="entry name" value="PROTEIN ICFG"/>
    <property type="match status" value="1"/>
</dbReference>
<organism evidence="5 6">
    <name type="scientific">Pelomonas baiyunensis</name>
    <dbReference type="NCBI Taxonomy" id="3299026"/>
    <lineage>
        <taxon>Bacteria</taxon>
        <taxon>Pseudomonadati</taxon>
        <taxon>Pseudomonadota</taxon>
        <taxon>Betaproteobacteria</taxon>
        <taxon>Burkholderiales</taxon>
        <taxon>Sphaerotilaceae</taxon>
        <taxon>Roseateles</taxon>
    </lineage>
</organism>
<name>A0ABW7H1C3_9BURK</name>
<dbReference type="Proteomes" id="UP001606303">
    <property type="component" value="Unassembled WGS sequence"/>
</dbReference>
<dbReference type="CDD" id="cd11386">
    <property type="entry name" value="MCP_signal"/>
    <property type="match status" value="1"/>
</dbReference>
<dbReference type="Pfam" id="PF12729">
    <property type="entry name" value="4HB_MCP_1"/>
    <property type="match status" value="1"/>
</dbReference>
<evidence type="ECO:0000256" key="2">
    <source>
        <dbReference type="ARBA" id="ARBA00029447"/>
    </source>
</evidence>
<gene>
    <name evidence="5" type="ORF">ACG01O_15525</name>
</gene>
<dbReference type="CDD" id="cd19411">
    <property type="entry name" value="MCP2201-like_sensor"/>
    <property type="match status" value="1"/>
</dbReference>
<dbReference type="Pfam" id="PF00015">
    <property type="entry name" value="MCPsignal"/>
    <property type="match status" value="1"/>
</dbReference>
<dbReference type="InterPro" id="IPR004089">
    <property type="entry name" value="MCPsignal_dom"/>
</dbReference>
<accession>A0ABW7H1C3</accession>
<proteinExistence type="inferred from homology"/>
<keyword evidence="1" id="KW-0488">Methylation</keyword>
<dbReference type="PANTHER" id="PTHR43531:SF14">
    <property type="entry name" value="METHYL-ACCEPTING CHEMOTAXIS PROTEIN I-RELATED"/>
    <property type="match status" value="1"/>
</dbReference>
<dbReference type="RefSeq" id="WP_394385929.1">
    <property type="nucleotide sequence ID" value="NZ_JBIGIB010000004.1"/>
</dbReference>
<dbReference type="Gene3D" id="1.10.287.950">
    <property type="entry name" value="Methyl-accepting chemotaxis protein"/>
    <property type="match status" value="1"/>
</dbReference>
<feature type="domain" description="Methyl-accepting transducer" evidence="4">
    <location>
        <begin position="270"/>
        <end position="499"/>
    </location>
</feature>
<dbReference type="InterPro" id="IPR047347">
    <property type="entry name" value="YvaQ-like_sensor"/>
</dbReference>
<evidence type="ECO:0000313" key="6">
    <source>
        <dbReference type="Proteomes" id="UP001606303"/>
    </source>
</evidence>
<evidence type="ECO:0000256" key="3">
    <source>
        <dbReference type="PROSITE-ProRule" id="PRU00284"/>
    </source>
</evidence>
<protein>
    <submittedName>
        <fullName evidence="5">Methyl-accepting chemotaxis protein</fullName>
    </submittedName>
</protein>
<dbReference type="EMBL" id="JBIGIB010000004">
    <property type="protein sequence ID" value="MFG6468036.1"/>
    <property type="molecule type" value="Genomic_DNA"/>
</dbReference>
<dbReference type="InterPro" id="IPR024478">
    <property type="entry name" value="HlyB_4HB_MCP"/>
</dbReference>
<dbReference type="SMART" id="SM00283">
    <property type="entry name" value="MA"/>
    <property type="match status" value="1"/>
</dbReference>
<evidence type="ECO:0000259" key="4">
    <source>
        <dbReference type="PROSITE" id="PS50111"/>
    </source>
</evidence>
<evidence type="ECO:0000256" key="1">
    <source>
        <dbReference type="ARBA" id="ARBA00022481"/>
    </source>
</evidence>
<dbReference type="SUPFAM" id="SSF58104">
    <property type="entry name" value="Methyl-accepting chemotaxis protein (MCP) signaling domain"/>
    <property type="match status" value="1"/>
</dbReference>